<evidence type="ECO:0000256" key="4">
    <source>
        <dbReference type="ARBA" id="ARBA00023242"/>
    </source>
</evidence>
<keyword evidence="4" id="KW-0539">Nucleus</keyword>
<dbReference type="GO" id="GO:0004674">
    <property type="term" value="F:protein serine/threonine kinase activity"/>
    <property type="evidence" value="ECO:0007669"/>
    <property type="project" value="UniProtKB-KW"/>
</dbReference>
<dbReference type="GO" id="GO:0000723">
    <property type="term" value="P:telomere maintenance"/>
    <property type="evidence" value="ECO:0007669"/>
    <property type="project" value="TreeGrafter"/>
</dbReference>
<dbReference type="AlphaFoldDB" id="A0AAZ1XFC8"/>
<evidence type="ECO:0000256" key="1">
    <source>
        <dbReference type="ARBA" id="ARBA00004123"/>
    </source>
</evidence>
<dbReference type="Ensembl" id="ENSOABT00000079839.1">
    <property type="protein sequence ID" value="ENSOABP00000066876.1"/>
    <property type="gene ID" value="ENSOABG00000030997.1"/>
</dbReference>
<keyword evidence="3" id="KW-0227">DNA damage</keyword>
<reference evidence="6" key="2">
    <citation type="submission" date="2025-08" db="UniProtKB">
        <authorList>
            <consortium name="Ensembl"/>
        </authorList>
    </citation>
    <scope>IDENTIFICATION</scope>
</reference>
<protein>
    <recommendedName>
        <fullName evidence="5">FATC domain-containing protein</fullName>
    </recommendedName>
</protein>
<evidence type="ECO:0000259" key="5">
    <source>
        <dbReference type="PROSITE" id="PS51190"/>
    </source>
</evidence>
<dbReference type="Gene3D" id="1.10.1070.11">
    <property type="entry name" value="Phosphatidylinositol 3-/4-kinase, catalytic domain"/>
    <property type="match status" value="1"/>
</dbReference>
<dbReference type="GO" id="GO:0000077">
    <property type="term" value="P:DNA damage checkpoint signaling"/>
    <property type="evidence" value="ECO:0007669"/>
    <property type="project" value="TreeGrafter"/>
</dbReference>
<dbReference type="InterPro" id="IPR050517">
    <property type="entry name" value="DDR_Repair_Kinase"/>
</dbReference>
<reference evidence="7" key="1">
    <citation type="submission" date="2020-03" db="EMBL/GenBank/DDBJ databases">
        <title>Evolution of repeat sequences and sex chromosomes of tilapia species revealed by chromosome-level genomes.</title>
        <authorList>
            <person name="Xu L."/>
            <person name="Tao W."/>
            <person name="Wang D."/>
            <person name="Zhou Q."/>
        </authorList>
    </citation>
    <scope>NUCLEOTIDE SEQUENCE [LARGE SCALE GENOMIC DNA]</scope>
    <source>
        <strain evidence="7">Israel</strain>
    </source>
</reference>
<dbReference type="GO" id="GO:0005634">
    <property type="term" value="C:nucleus"/>
    <property type="evidence" value="ECO:0007669"/>
    <property type="project" value="UniProtKB-SubCell"/>
</dbReference>
<keyword evidence="7" id="KW-1185">Reference proteome</keyword>
<dbReference type="InterPro" id="IPR011009">
    <property type="entry name" value="Kinase-like_dom_sf"/>
</dbReference>
<evidence type="ECO:0000256" key="3">
    <source>
        <dbReference type="ARBA" id="ARBA00022763"/>
    </source>
</evidence>
<dbReference type="GO" id="GO:0005694">
    <property type="term" value="C:chromosome"/>
    <property type="evidence" value="ECO:0007669"/>
    <property type="project" value="TreeGrafter"/>
</dbReference>
<feature type="domain" description="FATC" evidence="5">
    <location>
        <begin position="196"/>
        <end position="228"/>
    </location>
</feature>
<dbReference type="Proteomes" id="UP000472276">
    <property type="component" value="Unassembled WGS sequence"/>
</dbReference>
<keyword evidence="2" id="KW-0418">Kinase</keyword>
<dbReference type="PROSITE" id="PS51190">
    <property type="entry name" value="FATC"/>
    <property type="match status" value="1"/>
</dbReference>
<dbReference type="PANTHER" id="PTHR11139:SF69">
    <property type="entry name" value="SERINE_THREONINE-PROTEIN KINASE ATR"/>
    <property type="match status" value="1"/>
</dbReference>
<evidence type="ECO:0000256" key="2">
    <source>
        <dbReference type="ARBA" id="ARBA00022527"/>
    </source>
</evidence>
<dbReference type="Pfam" id="PF02260">
    <property type="entry name" value="FATC"/>
    <property type="match status" value="1"/>
</dbReference>
<dbReference type="PANTHER" id="PTHR11139">
    <property type="entry name" value="ATAXIA TELANGIECTASIA MUTATED ATM -RELATED"/>
    <property type="match status" value="1"/>
</dbReference>
<organism evidence="6 7">
    <name type="scientific">Oreochromis aureus</name>
    <name type="common">Israeli tilapia</name>
    <name type="synonym">Chromis aureus</name>
    <dbReference type="NCBI Taxonomy" id="47969"/>
    <lineage>
        <taxon>Eukaryota</taxon>
        <taxon>Metazoa</taxon>
        <taxon>Chordata</taxon>
        <taxon>Craniata</taxon>
        <taxon>Vertebrata</taxon>
        <taxon>Euteleostomi</taxon>
        <taxon>Actinopterygii</taxon>
        <taxon>Neopterygii</taxon>
        <taxon>Teleostei</taxon>
        <taxon>Neoteleostei</taxon>
        <taxon>Acanthomorphata</taxon>
        <taxon>Ovalentaria</taxon>
        <taxon>Cichlomorphae</taxon>
        <taxon>Cichliformes</taxon>
        <taxon>Cichlidae</taxon>
        <taxon>African cichlids</taxon>
        <taxon>Pseudocrenilabrinae</taxon>
        <taxon>Oreochromini</taxon>
        <taxon>Oreochromis</taxon>
    </lineage>
</organism>
<sequence>KLDVCSYKMTKINIQKISDVVRSVNNQVEEALLWMFKTEMSNGSNAATLLLVCDDLFPGSGDHHGENILFDSFTGEYLHVDFNCLFSKVHSHKSDYCQIQPFINIKNESLFLIFLASVLKTFLHDPLVEWSKQGKGLSKAQANETGEIVNEKRKTELTTAHSGPIKPNVCFLRFSVRLKPMCLTSSSTCRNKVLGFPLSIEGHVHYLIQEATDDKLLCQMYLGWGPYL</sequence>
<keyword evidence="2" id="KW-0723">Serine/threonine-protein kinase</keyword>
<evidence type="ECO:0000313" key="6">
    <source>
        <dbReference type="Ensembl" id="ENSOABP00000066876.1"/>
    </source>
</evidence>
<reference evidence="6" key="3">
    <citation type="submission" date="2025-09" db="UniProtKB">
        <authorList>
            <consortium name="Ensembl"/>
        </authorList>
    </citation>
    <scope>IDENTIFICATION</scope>
</reference>
<dbReference type="SUPFAM" id="SSF56112">
    <property type="entry name" value="Protein kinase-like (PK-like)"/>
    <property type="match status" value="1"/>
</dbReference>
<accession>A0AAZ1XFC8</accession>
<evidence type="ECO:0000313" key="7">
    <source>
        <dbReference type="Proteomes" id="UP000472276"/>
    </source>
</evidence>
<proteinExistence type="predicted"/>
<dbReference type="InterPro" id="IPR003152">
    <property type="entry name" value="FATC_dom"/>
</dbReference>
<comment type="subcellular location">
    <subcellularLocation>
        <location evidence="1">Nucleus</location>
    </subcellularLocation>
</comment>
<dbReference type="InterPro" id="IPR036940">
    <property type="entry name" value="PI3/4_kinase_cat_sf"/>
</dbReference>
<keyword evidence="2" id="KW-0808">Transferase</keyword>
<dbReference type="GO" id="GO:0006281">
    <property type="term" value="P:DNA repair"/>
    <property type="evidence" value="ECO:0007669"/>
    <property type="project" value="TreeGrafter"/>
</dbReference>
<dbReference type="SMART" id="SM01343">
    <property type="entry name" value="FATC"/>
    <property type="match status" value="1"/>
</dbReference>
<name>A0AAZ1XFC8_OREAU</name>